<dbReference type="HOGENOM" id="CLU_088923_0_0_0"/>
<organism evidence="2 3">
    <name type="scientific">Fusobacterium vincentii 4_1_13</name>
    <dbReference type="NCBI Taxonomy" id="469606"/>
    <lineage>
        <taxon>Bacteria</taxon>
        <taxon>Fusobacteriati</taxon>
        <taxon>Fusobacteriota</taxon>
        <taxon>Fusobacteriia</taxon>
        <taxon>Fusobacteriales</taxon>
        <taxon>Fusobacteriaceae</taxon>
        <taxon>Fusobacterium</taxon>
    </lineage>
</organism>
<evidence type="ECO:0000313" key="3">
    <source>
        <dbReference type="Proteomes" id="UP000004925"/>
    </source>
</evidence>
<accession>A0A0M1VY66</accession>
<dbReference type="Pfam" id="PF00561">
    <property type="entry name" value="Abhydrolase_1"/>
    <property type="match status" value="1"/>
</dbReference>
<dbReference type="PANTHER" id="PTHR43798">
    <property type="entry name" value="MONOACYLGLYCEROL LIPASE"/>
    <property type="match status" value="1"/>
</dbReference>
<sequence>MFFNYYNEKVYYEEFGEGKPILIIHGLACNIELMKGCIEPIFKKVNGYKRIYIDLLGMGKSNNCSLEYASSDKILEMLLSFIKEKMDKEFLLIGESYGGYLSRGIVSKCYKNIDGLMLLCPMIIPDNSKRTLPKRNLKFYDKKFLESLDKNKRELFSEYMIITDEKLYKRFEKEVISGIEQANNDFIEKLKENYSFTFNVDKEIEMINFSKPSLFIAGRQDNAVGYHDLYNLIEDYPRATFVILDIAGHNLQIEQEEVFNSLFLNWLERVEKYNI</sequence>
<feature type="domain" description="AB hydrolase-1" evidence="1">
    <location>
        <begin position="19"/>
        <end position="254"/>
    </location>
</feature>
<dbReference type="Proteomes" id="UP000004925">
    <property type="component" value="Unassembled WGS sequence"/>
</dbReference>
<reference evidence="2 3" key="1">
    <citation type="submission" date="2011-10" db="EMBL/GenBank/DDBJ databases">
        <title>The Genome Sequence of Fusobacterium sp. 4_1_13.</title>
        <authorList>
            <consortium name="The Broad Institute Genome Sequencing Platform"/>
            <person name="Earl A."/>
            <person name="Ward D."/>
            <person name="Feldgarden M."/>
            <person name="Gevers D."/>
            <person name="Strauss J."/>
            <person name="Ambrose C."/>
            <person name="Allen-Vercoe E."/>
            <person name="Young S.K."/>
            <person name="Zeng Q."/>
            <person name="Gargeya S."/>
            <person name="Fitzgerald M."/>
            <person name="Haas B."/>
            <person name="Abouelleil A."/>
            <person name="Alvarado L."/>
            <person name="Arachchi H.M."/>
            <person name="Berlin A."/>
            <person name="Brown A."/>
            <person name="Chapman S.B."/>
            <person name="Chen Z."/>
            <person name="Dunbar C."/>
            <person name="Freedman E."/>
            <person name="Gearin G."/>
            <person name="Goldberg J."/>
            <person name="Griggs A."/>
            <person name="Gujja S."/>
            <person name="Heiman D."/>
            <person name="Howarth C."/>
            <person name="Larson L."/>
            <person name="Lui A."/>
            <person name="MacDonald P.J."/>
            <person name="Montmayeur A."/>
            <person name="Murphy C."/>
            <person name="Neiman D."/>
            <person name="Pearson M."/>
            <person name="Priest M."/>
            <person name="Roberts A."/>
            <person name="Saif S."/>
            <person name="Shea T."/>
            <person name="Shenoy N."/>
            <person name="Sisk P."/>
            <person name="Stolte C."/>
            <person name="Sykes S."/>
            <person name="Wortman J."/>
            <person name="Nusbaum C."/>
            <person name="Birren B."/>
        </authorList>
    </citation>
    <scope>NUCLEOTIDE SEQUENCE [LARGE SCALE GENOMIC DNA]</scope>
    <source>
        <strain evidence="2 3">4_1_13</strain>
    </source>
</reference>
<protein>
    <recommendedName>
        <fullName evidence="1">AB hydrolase-1 domain-containing protein</fullName>
    </recommendedName>
</protein>
<dbReference type="EMBL" id="ACDE02000006">
    <property type="protein sequence ID" value="EEO41376.1"/>
    <property type="molecule type" value="Genomic_DNA"/>
</dbReference>
<dbReference type="AlphaFoldDB" id="A0A0M1VY66"/>
<comment type="caution">
    <text evidence="2">The sequence shown here is derived from an EMBL/GenBank/DDBJ whole genome shotgun (WGS) entry which is preliminary data.</text>
</comment>
<dbReference type="eggNOG" id="COG2267">
    <property type="taxonomic scope" value="Bacteria"/>
</dbReference>
<dbReference type="InterPro" id="IPR000073">
    <property type="entry name" value="AB_hydrolase_1"/>
</dbReference>
<dbReference type="SUPFAM" id="SSF53474">
    <property type="entry name" value="alpha/beta-Hydrolases"/>
    <property type="match status" value="1"/>
</dbReference>
<dbReference type="InterPro" id="IPR050266">
    <property type="entry name" value="AB_hydrolase_sf"/>
</dbReference>
<dbReference type="InterPro" id="IPR029058">
    <property type="entry name" value="AB_hydrolase_fold"/>
</dbReference>
<dbReference type="RefSeq" id="WP_008803703.1">
    <property type="nucleotide sequence ID" value="NZ_KQ235734.1"/>
</dbReference>
<dbReference type="Gene3D" id="3.40.50.1820">
    <property type="entry name" value="alpha/beta hydrolase"/>
    <property type="match status" value="1"/>
</dbReference>
<name>A0A0M1VY66_FUSVC</name>
<proteinExistence type="predicted"/>
<evidence type="ECO:0000259" key="1">
    <source>
        <dbReference type="Pfam" id="PF00561"/>
    </source>
</evidence>
<gene>
    <name evidence="2" type="ORF">FSCG_02089</name>
</gene>
<evidence type="ECO:0000313" key="2">
    <source>
        <dbReference type="EMBL" id="EEO41376.1"/>
    </source>
</evidence>
<dbReference type="PRINTS" id="PR00111">
    <property type="entry name" value="ABHYDROLASE"/>
</dbReference>
<dbReference type="PANTHER" id="PTHR43798:SF6">
    <property type="entry name" value="HYDROLASE, PUTATIVE (AFU_ORTHOLOGUE AFUA_4G13070)-RELATED"/>
    <property type="match status" value="1"/>
</dbReference>